<protein>
    <submittedName>
        <fullName evidence="3">Disease resistance protein (TIR-NBS-LRR class), putative</fullName>
    </submittedName>
</protein>
<evidence type="ECO:0000313" key="4">
    <source>
        <dbReference type="EnsemblPlants" id="KEH33870"/>
    </source>
</evidence>
<keyword evidence="5" id="KW-1185">Reference proteome</keyword>
<organism evidence="3 5">
    <name type="scientific">Medicago truncatula</name>
    <name type="common">Barrel medic</name>
    <name type="synonym">Medicago tribuloides</name>
    <dbReference type="NCBI Taxonomy" id="3880"/>
    <lineage>
        <taxon>Eukaryota</taxon>
        <taxon>Viridiplantae</taxon>
        <taxon>Streptophyta</taxon>
        <taxon>Embryophyta</taxon>
        <taxon>Tracheophyta</taxon>
        <taxon>Spermatophyta</taxon>
        <taxon>Magnoliopsida</taxon>
        <taxon>eudicotyledons</taxon>
        <taxon>Gunneridae</taxon>
        <taxon>Pentapetalae</taxon>
        <taxon>rosids</taxon>
        <taxon>fabids</taxon>
        <taxon>Fabales</taxon>
        <taxon>Fabaceae</taxon>
        <taxon>Papilionoideae</taxon>
        <taxon>50 kb inversion clade</taxon>
        <taxon>NPAAA clade</taxon>
        <taxon>Hologalegina</taxon>
        <taxon>IRL clade</taxon>
        <taxon>Trifolieae</taxon>
        <taxon>Medicago</taxon>
    </lineage>
</organism>
<reference evidence="3 5" key="2">
    <citation type="journal article" date="2014" name="BMC Genomics">
        <title>An improved genome release (version Mt4.0) for the model legume Medicago truncatula.</title>
        <authorList>
            <person name="Tang H."/>
            <person name="Krishnakumar V."/>
            <person name="Bidwell S."/>
            <person name="Rosen B."/>
            <person name="Chan A."/>
            <person name="Zhou S."/>
            <person name="Gentzbittel L."/>
            <person name="Childs K.L."/>
            <person name="Yandell M."/>
            <person name="Gundlach H."/>
            <person name="Mayer K.F."/>
            <person name="Schwartz D.C."/>
            <person name="Town C.D."/>
        </authorList>
    </citation>
    <scope>GENOME REANNOTATION</scope>
    <source>
        <strain evidence="3">A17</strain>
        <strain evidence="4 5">cv. Jemalong A17</strain>
    </source>
</reference>
<dbReference type="PANTHER" id="PTHR11017">
    <property type="entry name" value="LEUCINE-RICH REPEAT-CONTAINING PROTEIN"/>
    <property type="match status" value="1"/>
</dbReference>
<dbReference type="Gene3D" id="3.40.50.10140">
    <property type="entry name" value="Toll/interleukin-1 receptor homology (TIR) domain"/>
    <property type="match status" value="1"/>
</dbReference>
<dbReference type="InterPro" id="IPR044974">
    <property type="entry name" value="Disease_R_plants"/>
</dbReference>
<reference evidence="3 5" key="1">
    <citation type="journal article" date="2011" name="Nature">
        <title>The Medicago genome provides insight into the evolution of rhizobial symbioses.</title>
        <authorList>
            <person name="Young N.D."/>
            <person name="Debelle F."/>
            <person name="Oldroyd G.E."/>
            <person name="Geurts R."/>
            <person name="Cannon S.B."/>
            <person name="Udvardi M.K."/>
            <person name="Benedito V.A."/>
            <person name="Mayer K.F."/>
            <person name="Gouzy J."/>
            <person name="Schoof H."/>
            <person name="Van de Peer Y."/>
            <person name="Proost S."/>
            <person name="Cook D.R."/>
            <person name="Meyers B.C."/>
            <person name="Spannagl M."/>
            <person name="Cheung F."/>
            <person name="De Mita S."/>
            <person name="Krishnakumar V."/>
            <person name="Gundlach H."/>
            <person name="Zhou S."/>
            <person name="Mudge J."/>
            <person name="Bharti A.K."/>
            <person name="Murray J.D."/>
            <person name="Naoumkina M.A."/>
            <person name="Rosen B."/>
            <person name="Silverstein K.A."/>
            <person name="Tang H."/>
            <person name="Rombauts S."/>
            <person name="Zhao P.X."/>
            <person name="Zhou P."/>
            <person name="Barbe V."/>
            <person name="Bardou P."/>
            <person name="Bechner M."/>
            <person name="Bellec A."/>
            <person name="Berger A."/>
            <person name="Berges H."/>
            <person name="Bidwell S."/>
            <person name="Bisseling T."/>
            <person name="Choisne N."/>
            <person name="Couloux A."/>
            <person name="Denny R."/>
            <person name="Deshpande S."/>
            <person name="Dai X."/>
            <person name="Doyle J.J."/>
            <person name="Dudez A.M."/>
            <person name="Farmer A.D."/>
            <person name="Fouteau S."/>
            <person name="Franken C."/>
            <person name="Gibelin C."/>
            <person name="Gish J."/>
            <person name="Goldstein S."/>
            <person name="Gonzalez A.J."/>
            <person name="Green P.J."/>
            <person name="Hallab A."/>
            <person name="Hartog M."/>
            <person name="Hua A."/>
            <person name="Humphray S.J."/>
            <person name="Jeong D.H."/>
            <person name="Jing Y."/>
            <person name="Jocker A."/>
            <person name="Kenton S.M."/>
            <person name="Kim D.J."/>
            <person name="Klee K."/>
            <person name="Lai H."/>
            <person name="Lang C."/>
            <person name="Lin S."/>
            <person name="Macmil S.L."/>
            <person name="Magdelenat G."/>
            <person name="Matthews L."/>
            <person name="McCorrison J."/>
            <person name="Monaghan E.L."/>
            <person name="Mun J.H."/>
            <person name="Najar F.Z."/>
            <person name="Nicholson C."/>
            <person name="Noirot C."/>
            <person name="O'Bleness M."/>
            <person name="Paule C.R."/>
            <person name="Poulain J."/>
            <person name="Prion F."/>
            <person name="Qin B."/>
            <person name="Qu C."/>
            <person name="Retzel E.F."/>
            <person name="Riddle C."/>
            <person name="Sallet E."/>
            <person name="Samain S."/>
            <person name="Samson N."/>
            <person name="Sanders I."/>
            <person name="Saurat O."/>
            <person name="Scarpelli C."/>
            <person name="Schiex T."/>
            <person name="Segurens B."/>
            <person name="Severin A.J."/>
            <person name="Sherrier D.J."/>
            <person name="Shi R."/>
            <person name="Sims S."/>
            <person name="Singer S.R."/>
            <person name="Sinharoy S."/>
            <person name="Sterck L."/>
            <person name="Viollet A."/>
            <person name="Wang B.B."/>
            <person name="Wang K."/>
            <person name="Wang M."/>
            <person name="Wang X."/>
            <person name="Warfsmann J."/>
            <person name="Weissenbach J."/>
            <person name="White D.D."/>
            <person name="White J.D."/>
            <person name="Wiley G.B."/>
            <person name="Wincker P."/>
            <person name="Xing Y."/>
            <person name="Yang L."/>
            <person name="Yao Z."/>
            <person name="Ying F."/>
            <person name="Zhai J."/>
            <person name="Zhou L."/>
            <person name="Zuber A."/>
            <person name="Denarie J."/>
            <person name="Dixon R.A."/>
            <person name="May G.D."/>
            <person name="Schwartz D.C."/>
            <person name="Rogers J."/>
            <person name="Quetier F."/>
            <person name="Town C.D."/>
            <person name="Roe B.A."/>
        </authorList>
    </citation>
    <scope>NUCLEOTIDE SEQUENCE [LARGE SCALE GENOMIC DNA]</scope>
    <source>
        <strain evidence="3">A17</strain>
        <strain evidence="4 5">cv. Jemalong A17</strain>
    </source>
</reference>
<dbReference type="InterPro" id="IPR035897">
    <property type="entry name" value="Toll_tir_struct_dom_sf"/>
</dbReference>
<feature type="compositionally biased region" description="Polar residues" evidence="1">
    <location>
        <begin position="146"/>
        <end position="159"/>
    </location>
</feature>
<evidence type="ECO:0000313" key="5">
    <source>
        <dbReference type="Proteomes" id="UP000002051"/>
    </source>
</evidence>
<name>A0A072V6W5_MEDTR</name>
<dbReference type="PANTHER" id="PTHR11017:SF243">
    <property type="entry name" value="ADP-RIBOSYL CYCLASE_CYCLIC ADP-RIBOSE HYDROLASE"/>
    <property type="match status" value="1"/>
</dbReference>
<reference evidence="4" key="3">
    <citation type="submission" date="2015-04" db="UniProtKB">
        <authorList>
            <consortium name="EnsemblPlants"/>
        </authorList>
    </citation>
    <scope>IDENTIFICATION</scope>
    <source>
        <strain evidence="4">cv. Jemalong A17</strain>
    </source>
</reference>
<feature type="region of interest" description="Disordered" evidence="1">
    <location>
        <begin position="130"/>
        <end position="159"/>
    </location>
</feature>
<dbReference type="Pfam" id="PF01582">
    <property type="entry name" value="TIR"/>
    <property type="match status" value="1"/>
</dbReference>
<feature type="domain" description="TIR" evidence="2">
    <location>
        <begin position="2"/>
        <end position="87"/>
    </location>
</feature>
<dbReference type="EnsemblPlants" id="KEH33870">
    <property type="protein sequence ID" value="KEH33870"/>
    <property type="gene ID" value="MTR_3g053120"/>
</dbReference>
<proteinExistence type="predicted"/>
<dbReference type="Proteomes" id="UP000002051">
    <property type="component" value="Chromosome 3"/>
</dbReference>
<dbReference type="InterPro" id="IPR000157">
    <property type="entry name" value="TIR_dom"/>
</dbReference>
<accession>A0A072V6W5</accession>
<evidence type="ECO:0000259" key="2">
    <source>
        <dbReference type="Pfam" id="PF01582"/>
    </source>
</evidence>
<dbReference type="HOGENOM" id="CLU_1663370_0_0_1"/>
<sequence length="159" mass="18858">MEQIVIPVFYKIDPLHMKKQTWSYKKTFEKHMRDLKNDNDKLQKLQKWKDALIDAASLDGWNSQNCRYESDFIMNIVEDVLQKLNLRWQYEIKGLVGVEKNYEQFEPILEIEQQMSNAFETTISLKKEIRSHQNSSKPLKSHMHRLTSSQKTTLPQNGA</sequence>
<dbReference type="GO" id="GO:0007165">
    <property type="term" value="P:signal transduction"/>
    <property type="evidence" value="ECO:0007669"/>
    <property type="project" value="InterPro"/>
</dbReference>
<evidence type="ECO:0000313" key="3">
    <source>
        <dbReference type="EMBL" id="KEH33870.1"/>
    </source>
</evidence>
<dbReference type="GO" id="GO:0006952">
    <property type="term" value="P:defense response"/>
    <property type="evidence" value="ECO:0007669"/>
    <property type="project" value="InterPro"/>
</dbReference>
<dbReference type="AlphaFoldDB" id="A0A072V6W5"/>
<dbReference type="SUPFAM" id="SSF52200">
    <property type="entry name" value="Toll/Interleukin receptor TIR domain"/>
    <property type="match status" value="1"/>
</dbReference>
<gene>
    <name evidence="3" type="ordered locus">MTR_3g053120</name>
</gene>
<evidence type="ECO:0000256" key="1">
    <source>
        <dbReference type="SAM" id="MobiDB-lite"/>
    </source>
</evidence>
<dbReference type="EMBL" id="CM001219">
    <property type="protein sequence ID" value="KEH33870.1"/>
    <property type="molecule type" value="Genomic_DNA"/>
</dbReference>